<accession>A0A4Y1WVP4</accession>
<dbReference type="KEGG" id="acou:A5CBH24_23100"/>
<organism evidence="2 3">
    <name type="scientific">Alistipes communis</name>
    <dbReference type="NCBI Taxonomy" id="2585118"/>
    <lineage>
        <taxon>Bacteria</taxon>
        <taxon>Pseudomonadati</taxon>
        <taxon>Bacteroidota</taxon>
        <taxon>Bacteroidia</taxon>
        <taxon>Bacteroidales</taxon>
        <taxon>Rikenellaceae</taxon>
        <taxon>Alistipes</taxon>
    </lineage>
</organism>
<keyword evidence="1" id="KW-0732">Signal</keyword>
<dbReference type="EMBL" id="AP019735">
    <property type="protein sequence ID" value="BBL04997.1"/>
    <property type="molecule type" value="Genomic_DNA"/>
</dbReference>
<feature type="chain" id="PRO_5021350394" description="DUF4906 domain-containing protein" evidence="1">
    <location>
        <begin position="18"/>
        <end position="738"/>
    </location>
</feature>
<reference evidence="3" key="1">
    <citation type="submission" date="2019-06" db="EMBL/GenBank/DDBJ databases">
        <title>Alistipes onderdonkii subsp. vulgaris subsp. nov., Alistipes dispar sp. nov. and Alistipes communis sp. nov., isolated from human faeces, and creation of Alistipes onderdonkii subsp. onderdonkii subsp. nov.</title>
        <authorList>
            <person name="Sakamoto M."/>
            <person name="Ikeyama N."/>
            <person name="Ogata Y."/>
            <person name="Suda W."/>
            <person name="Iino T."/>
            <person name="Hattori M."/>
            <person name="Ohkuma M."/>
        </authorList>
    </citation>
    <scope>NUCLEOTIDE SEQUENCE [LARGE SCALE GENOMIC DNA]</scope>
    <source>
        <strain evidence="3">5CBH24</strain>
    </source>
</reference>
<protein>
    <recommendedName>
        <fullName evidence="4">DUF4906 domain-containing protein</fullName>
    </recommendedName>
</protein>
<dbReference type="Proteomes" id="UP000318946">
    <property type="component" value="Chromosome"/>
</dbReference>
<evidence type="ECO:0000313" key="2">
    <source>
        <dbReference type="EMBL" id="BBL04997.1"/>
    </source>
</evidence>
<evidence type="ECO:0000313" key="3">
    <source>
        <dbReference type="Proteomes" id="UP000318946"/>
    </source>
</evidence>
<keyword evidence="3" id="KW-1185">Reference proteome</keyword>
<feature type="signal peptide" evidence="1">
    <location>
        <begin position="1"/>
        <end position="17"/>
    </location>
</feature>
<dbReference type="AlphaFoldDB" id="A0A4Y1WVP4"/>
<evidence type="ECO:0000256" key="1">
    <source>
        <dbReference type="SAM" id="SignalP"/>
    </source>
</evidence>
<name>A0A4Y1WVP4_9BACT</name>
<proteinExistence type="predicted"/>
<evidence type="ECO:0008006" key="4">
    <source>
        <dbReference type="Google" id="ProtNLM"/>
    </source>
</evidence>
<gene>
    <name evidence="2" type="ORF">A5CBH24_23100</name>
</gene>
<sequence>MQGIALSVLCLFFAACAQTFPDGDVLERYPDGGVPIRLTVSLPQSAFPEKRTKVEKASDETENRIEEMRILVFERNESGYAYHYMVEAEQLQSSGTGVLFQAKLLSTPNPVKLMLVGNYGDAFAVYAPSPGNSEADVKAGTGCSFGESLRSLPMYGQIVIPSGLEADRENRYSVKMLRAAARVDVEKDLAADSRPLRIESVRVYRANDKIQIAPDEAVDEESPRVAAPSVFAGAVKSQTPIVTTAGESNPVSIAGIYLPEADGETDPSAQLTEATCIVVGGYYDGGSSPTYYRIDFNPGLEGHPFGQILRNYRYVFRIRKVTGPGWSDPALAAVNRATGIVAEIRPWENFTTEMYFEGDNYFGLSSRNVTLGYQAGRVDTVDVQTTVPYAIQWLDTSGTPVGSAVSGVGASLPDSGGFTVAIARNSDDAETVTRLIFTTTGDNRTQSEATAGLRITAGRWTLDVSVKQESPEKYRKRFIRVLSVTEVGSFGTNNPAAASGQPLRRILDNAKNFSPSGTVIVGGFSFMEASRAEIQTTSTGSGSDIFQNVKNTINTQDVIYLTYNSPISDELAKVVLSWLRSSPNRVLIVGTDTDATNANLRSYLTADGTWKYYNQSPAVGGKFKRAAQTDGNRRFFTSPFGTVAENAPIARADDYAGYCLNYPAGVTPLVVSDAVGYEKAMIVGVNRQDRIVYHGDANLNQNGRLSSQANANGSVTSDFDRLTANLWAWIVEQVCEQE</sequence>